<gene>
    <name evidence="1" type="ORF">CFO_g3348</name>
</gene>
<reference evidence="1 2" key="1">
    <citation type="submission" date="2015-04" db="EMBL/GenBank/DDBJ databases">
        <title>Genome sequence of Ceratocystis platani, a major pathogen of plane trees.</title>
        <authorList>
            <person name="Belbahri L."/>
        </authorList>
    </citation>
    <scope>NUCLEOTIDE SEQUENCE [LARGE SCALE GENOMIC DNA]</scope>
    <source>
        <strain evidence="1 2">CFO</strain>
    </source>
</reference>
<dbReference type="PANTHER" id="PTHR13379">
    <property type="entry name" value="UNCHARACTERIZED DUF1308"/>
    <property type="match status" value="1"/>
</dbReference>
<dbReference type="PANTHER" id="PTHR13379:SF0">
    <property type="entry name" value="UPF0415 PROTEIN C7ORF25"/>
    <property type="match status" value="1"/>
</dbReference>
<evidence type="ECO:0000313" key="2">
    <source>
        <dbReference type="Proteomes" id="UP000034841"/>
    </source>
</evidence>
<comment type="caution">
    <text evidence="1">The sequence shown here is derived from an EMBL/GenBank/DDBJ whole genome shotgun (WGS) entry which is preliminary data.</text>
</comment>
<accession>A0A0F8B0A4</accession>
<proteinExistence type="predicted"/>
<keyword evidence="2" id="KW-1185">Reference proteome</keyword>
<evidence type="ECO:0000313" key="1">
    <source>
        <dbReference type="EMBL" id="KKF94306.1"/>
    </source>
</evidence>
<sequence length="353" mass="39043">MSLIWAAIKKSRNLTGLKQTFMATTTTEIRTALRATGLSGSELVRQTNLEVEKSKVTVDAVVSKGVEWIKLINMNEQRLLFEMAANGWDFDSESESESESKDQSWPNSVNLTAEIKSTGNDRLSIVRHAKMLARASQSNPCRYRIPTVRIVLPRITAGKVKEIDKVLDMARNAGPNIILETAESDFVAGKSLSLGTVLSRLMVDESEDLTTTVNLDTSILVALMSDITHSAIPDQPWYSKATTQQIIDEQKDPGAMTRALYPALQGRDLARLDALFSAFKALSSHVVPDDLRLPIKIVNFNIEQAFETGLIPEAARSVISELRDITCSTFTYGWISRTTTISCNKQLTSIFVV</sequence>
<protein>
    <submittedName>
        <fullName evidence="1">Uncharacterized protein</fullName>
    </submittedName>
</protein>
<organism evidence="1 2">
    <name type="scientific">Ceratocystis fimbriata f. sp. platani</name>
    <dbReference type="NCBI Taxonomy" id="88771"/>
    <lineage>
        <taxon>Eukaryota</taxon>
        <taxon>Fungi</taxon>
        <taxon>Dikarya</taxon>
        <taxon>Ascomycota</taxon>
        <taxon>Pezizomycotina</taxon>
        <taxon>Sordariomycetes</taxon>
        <taxon>Hypocreomycetidae</taxon>
        <taxon>Microascales</taxon>
        <taxon>Ceratocystidaceae</taxon>
        <taxon>Ceratocystis</taxon>
    </lineage>
</organism>
<dbReference type="Proteomes" id="UP000034841">
    <property type="component" value="Unassembled WGS sequence"/>
</dbReference>
<dbReference type="AlphaFoldDB" id="A0A0F8B0A4"/>
<name>A0A0F8B0A4_CERFI</name>
<dbReference type="EMBL" id="LBBL01000169">
    <property type="protein sequence ID" value="KKF94306.1"/>
    <property type="molecule type" value="Genomic_DNA"/>
</dbReference>
<dbReference type="OrthoDB" id="441890at2759"/>